<feature type="transmembrane region" description="Helical" evidence="10">
    <location>
        <begin position="153"/>
        <end position="177"/>
    </location>
</feature>
<evidence type="ECO:0000256" key="10">
    <source>
        <dbReference type="SAM" id="Phobius"/>
    </source>
</evidence>
<dbReference type="PANTHER" id="PTHR43562:SF3">
    <property type="entry name" value="SODIUM ION_PROTON EXCHANGER (EUROFUNG)"/>
    <property type="match status" value="1"/>
</dbReference>
<dbReference type="InterPro" id="IPR038770">
    <property type="entry name" value="Na+/solute_symporter_sf"/>
</dbReference>
<gene>
    <name evidence="12" type="ORF">A2561_00355</name>
</gene>
<comment type="caution">
    <text evidence="12">The sequence shown here is derived from an EMBL/GenBank/DDBJ whole genome shotgun (WGS) entry which is preliminary data.</text>
</comment>
<evidence type="ECO:0000256" key="7">
    <source>
        <dbReference type="ARBA" id="ARBA00023065"/>
    </source>
</evidence>
<dbReference type="Pfam" id="PF00999">
    <property type="entry name" value="Na_H_Exchanger"/>
    <property type="match status" value="2"/>
</dbReference>
<dbReference type="GO" id="GO:1902600">
    <property type="term" value="P:proton transmembrane transport"/>
    <property type="evidence" value="ECO:0007669"/>
    <property type="project" value="InterPro"/>
</dbReference>
<reference evidence="12 13" key="1">
    <citation type="journal article" date="2016" name="Nat. Commun.">
        <title>Thousands of microbial genomes shed light on interconnected biogeochemical processes in an aquifer system.</title>
        <authorList>
            <person name="Anantharaman K."/>
            <person name="Brown C.T."/>
            <person name="Hug L.A."/>
            <person name="Sharon I."/>
            <person name="Castelle C.J."/>
            <person name="Probst A.J."/>
            <person name="Thomas B.C."/>
            <person name="Singh A."/>
            <person name="Wilkins M.J."/>
            <person name="Karaoz U."/>
            <person name="Brodie E.L."/>
            <person name="Williams K.H."/>
            <person name="Hubbard S.S."/>
            <person name="Banfield J.F."/>
        </authorList>
    </citation>
    <scope>NUCLEOTIDE SEQUENCE [LARGE SCALE GENOMIC DNA]</scope>
</reference>
<keyword evidence="9" id="KW-0739">Sodium transport</keyword>
<feature type="domain" description="Cation/H+ exchanger transmembrane" evidence="11">
    <location>
        <begin position="297"/>
        <end position="418"/>
    </location>
</feature>
<feature type="transmembrane region" description="Helical" evidence="10">
    <location>
        <begin position="57"/>
        <end position="76"/>
    </location>
</feature>
<keyword evidence="4 10" id="KW-0812">Transmembrane</keyword>
<feature type="transmembrane region" description="Helical" evidence="10">
    <location>
        <begin position="189"/>
        <end position="209"/>
    </location>
</feature>
<feature type="transmembrane region" description="Helical" evidence="10">
    <location>
        <begin position="29"/>
        <end position="50"/>
    </location>
</feature>
<dbReference type="Proteomes" id="UP000178935">
    <property type="component" value="Unassembled WGS sequence"/>
</dbReference>
<feature type="transmembrane region" description="Helical" evidence="10">
    <location>
        <begin position="336"/>
        <end position="358"/>
    </location>
</feature>
<feature type="transmembrane region" description="Helical" evidence="10">
    <location>
        <begin position="306"/>
        <end position="324"/>
    </location>
</feature>
<keyword evidence="6" id="KW-0915">Sodium</keyword>
<evidence type="ECO:0000313" key="13">
    <source>
        <dbReference type="Proteomes" id="UP000178935"/>
    </source>
</evidence>
<name>A0A1G2JTF8_9BACT</name>
<dbReference type="EMBL" id="MHPU01000003">
    <property type="protein sequence ID" value="OGZ89731.1"/>
    <property type="molecule type" value="Genomic_DNA"/>
</dbReference>
<feature type="transmembrane region" description="Helical" evidence="10">
    <location>
        <begin position="88"/>
        <end position="109"/>
    </location>
</feature>
<feature type="transmembrane region" description="Helical" evidence="10">
    <location>
        <begin position="121"/>
        <end position="141"/>
    </location>
</feature>
<evidence type="ECO:0000259" key="11">
    <source>
        <dbReference type="Pfam" id="PF00999"/>
    </source>
</evidence>
<keyword evidence="2" id="KW-0813">Transport</keyword>
<keyword evidence="5 10" id="KW-1133">Transmembrane helix</keyword>
<keyword evidence="3" id="KW-0050">Antiport</keyword>
<accession>A0A1G2JTF8</accession>
<feature type="transmembrane region" description="Helical" evidence="10">
    <location>
        <begin position="229"/>
        <end position="259"/>
    </location>
</feature>
<dbReference type="PANTHER" id="PTHR43562">
    <property type="entry name" value="NAPA-TYPE SODIUM/HYDROGEN ANTIPORTER"/>
    <property type="match status" value="1"/>
</dbReference>
<keyword evidence="8 10" id="KW-0472">Membrane</keyword>
<evidence type="ECO:0000256" key="9">
    <source>
        <dbReference type="ARBA" id="ARBA00023201"/>
    </source>
</evidence>
<evidence type="ECO:0000256" key="2">
    <source>
        <dbReference type="ARBA" id="ARBA00022448"/>
    </source>
</evidence>
<dbReference type="GO" id="GO:0006814">
    <property type="term" value="P:sodium ion transport"/>
    <property type="evidence" value="ECO:0007669"/>
    <property type="project" value="UniProtKB-KW"/>
</dbReference>
<dbReference type="GO" id="GO:0016020">
    <property type="term" value="C:membrane"/>
    <property type="evidence" value="ECO:0007669"/>
    <property type="project" value="UniProtKB-SubCell"/>
</dbReference>
<keyword evidence="7" id="KW-0406">Ion transport</keyword>
<organism evidence="12 13">
    <name type="scientific">Candidatus Staskawiczbacteria bacterium RIFOXYD1_FULL_32_13</name>
    <dbReference type="NCBI Taxonomy" id="1802234"/>
    <lineage>
        <taxon>Bacteria</taxon>
        <taxon>Candidatus Staskawicziibacteriota</taxon>
    </lineage>
</organism>
<dbReference type="GO" id="GO:0015297">
    <property type="term" value="F:antiporter activity"/>
    <property type="evidence" value="ECO:0007669"/>
    <property type="project" value="UniProtKB-KW"/>
</dbReference>
<evidence type="ECO:0000256" key="1">
    <source>
        <dbReference type="ARBA" id="ARBA00004141"/>
    </source>
</evidence>
<feature type="transmembrane region" description="Helical" evidence="10">
    <location>
        <begin position="370"/>
        <end position="390"/>
    </location>
</feature>
<evidence type="ECO:0000256" key="6">
    <source>
        <dbReference type="ARBA" id="ARBA00023053"/>
    </source>
</evidence>
<evidence type="ECO:0000256" key="3">
    <source>
        <dbReference type="ARBA" id="ARBA00022449"/>
    </source>
</evidence>
<feature type="transmembrane region" description="Helical" evidence="10">
    <location>
        <begin position="396"/>
        <end position="417"/>
    </location>
</feature>
<feature type="domain" description="Cation/H+ exchanger transmembrane" evidence="11">
    <location>
        <begin position="15"/>
        <end position="275"/>
    </location>
</feature>
<dbReference type="InterPro" id="IPR006153">
    <property type="entry name" value="Cation/H_exchanger_TM"/>
</dbReference>
<sequence length="422" mass="45161">MVPALFWIAVVLIAAKVSGLIERFGQPSVLGELIIGVVLGNLYLLGFHFFEPIKINTYFPFLAELGVIILLFQVGLESNISQMKKVGVRALMVATVGVICPFILGTYIVGPYLLPGLSSNAYLFLGAALTATSVGITARVFKDLGKLHTKEAQIVLGAAVIDDVMGLVILAVVSAIATLGAVSFGGVSLIVIKAVGFLLGAIILGQIFAPHLGKLFSKIHTGVGMKFALAISICFVVSFIAGKIGLAPIVGAFAAGLVLDSVHFKYFKKPKVVEELLEVSKDLSHKEKEKLVKIAENHSEKHIEDLIEPLAHFFVPIFFIITGMNVRLETLFDSKILLVALAITLVAVIGKYVSGFVAGRVNKQIVGFGMVPRGEVGLIFASIGSSLGVITKEMFSVIVIMVILTTLITPPILTYFLKKNKD</sequence>
<evidence type="ECO:0000256" key="5">
    <source>
        <dbReference type="ARBA" id="ARBA00022989"/>
    </source>
</evidence>
<evidence type="ECO:0000256" key="8">
    <source>
        <dbReference type="ARBA" id="ARBA00023136"/>
    </source>
</evidence>
<evidence type="ECO:0000313" key="12">
    <source>
        <dbReference type="EMBL" id="OGZ89731.1"/>
    </source>
</evidence>
<evidence type="ECO:0000256" key="4">
    <source>
        <dbReference type="ARBA" id="ARBA00022692"/>
    </source>
</evidence>
<comment type="subcellular location">
    <subcellularLocation>
        <location evidence="1">Membrane</location>
        <topology evidence="1">Multi-pass membrane protein</topology>
    </subcellularLocation>
</comment>
<dbReference type="Gene3D" id="1.20.1530.20">
    <property type="match status" value="2"/>
</dbReference>
<dbReference type="AlphaFoldDB" id="A0A1G2JTF8"/>
<proteinExistence type="predicted"/>
<protein>
    <submittedName>
        <fullName evidence="12">Sodium:proton exchanger</fullName>
    </submittedName>
</protein>